<dbReference type="InterPro" id="IPR007560">
    <property type="entry name" value="Restrct_endonuc_IV_Mrr"/>
</dbReference>
<dbReference type="SUPFAM" id="SSF52980">
    <property type="entry name" value="Restriction endonuclease-like"/>
    <property type="match status" value="1"/>
</dbReference>
<organism evidence="2 3">
    <name type="scientific">Pyrodictium abyssi</name>
    <dbReference type="NCBI Taxonomy" id="54256"/>
    <lineage>
        <taxon>Archaea</taxon>
        <taxon>Thermoproteota</taxon>
        <taxon>Thermoprotei</taxon>
        <taxon>Desulfurococcales</taxon>
        <taxon>Pyrodictiaceae</taxon>
        <taxon>Pyrodictium</taxon>
    </lineage>
</organism>
<protein>
    <recommendedName>
        <fullName evidence="1">Restriction endonuclease type IV Mrr domain-containing protein</fullName>
    </recommendedName>
</protein>
<proteinExistence type="predicted"/>
<accession>A0ABN6ZSP6</accession>
<feature type="domain" description="Restriction endonuclease type IV Mrr" evidence="1">
    <location>
        <begin position="89"/>
        <end position="151"/>
    </location>
</feature>
<dbReference type="GeneID" id="89288649"/>
<dbReference type="InterPro" id="IPR011335">
    <property type="entry name" value="Restrct_endonuc-II-like"/>
</dbReference>
<dbReference type="Proteomes" id="UP001341135">
    <property type="component" value="Chromosome"/>
</dbReference>
<gene>
    <name evidence="2" type="ORF">PABY_06190</name>
</gene>
<evidence type="ECO:0000313" key="3">
    <source>
        <dbReference type="Proteomes" id="UP001341135"/>
    </source>
</evidence>
<evidence type="ECO:0000313" key="2">
    <source>
        <dbReference type="EMBL" id="BES81052.1"/>
    </source>
</evidence>
<dbReference type="RefSeq" id="WP_338251815.1">
    <property type="nucleotide sequence ID" value="NZ_AP028907.1"/>
</dbReference>
<dbReference type="EMBL" id="AP028907">
    <property type="protein sequence ID" value="BES81052.1"/>
    <property type="molecule type" value="Genomic_DNA"/>
</dbReference>
<keyword evidence="3" id="KW-1185">Reference proteome</keyword>
<name>A0ABN6ZSP6_9CREN</name>
<evidence type="ECO:0000259" key="1">
    <source>
        <dbReference type="Pfam" id="PF04471"/>
    </source>
</evidence>
<sequence length="233" mass="24862">MAAPGASAVMLPVAAVAAALLEASEGCVNAEELAGRLFLRPGLVRAALERLAEAGGLELSGDRACIADRVELALAAVRLGVPETAVARGLDWRMFEEYAARALREAGFEARRGLRLHGRGGLELDVLGLDPAGGLAVAIDCKHWSPRVSTPSRLRAAAARHRARVERLAASWRRLGLPQGRWRIVPALLVLRESVPRLAEGVAVVPASRLRGFIEELPVLAEEPAIHVVRLEA</sequence>
<dbReference type="Pfam" id="PF04471">
    <property type="entry name" value="Mrr_cat"/>
    <property type="match status" value="1"/>
</dbReference>
<reference evidence="2 3" key="1">
    <citation type="submission" date="2023-09" db="EMBL/GenBank/DDBJ databases">
        <title>Pyrofollis japonicus gen. nov. sp. nov., a novel member of the family Pyrodictiaceae isolated from the Iheya North hydrothermal field.</title>
        <authorList>
            <person name="Miyazaki U."/>
            <person name="Sanari M."/>
            <person name="Tame A."/>
            <person name="Kitajima M."/>
            <person name="Okamoto A."/>
            <person name="Sawayama S."/>
            <person name="Miyazaki J."/>
            <person name="Takai K."/>
            <person name="Nakagawa S."/>
        </authorList>
    </citation>
    <scope>NUCLEOTIDE SEQUENCE [LARGE SCALE GENOMIC DNA]</scope>
    <source>
        <strain evidence="2 3">AV2</strain>
    </source>
</reference>